<dbReference type="PANTHER" id="PTHR43194">
    <property type="entry name" value="HYDROLASE ALPHA/BETA FOLD FAMILY"/>
    <property type="match status" value="1"/>
</dbReference>
<gene>
    <name evidence="2" type="ORF">DFQ27_007679</name>
</gene>
<keyword evidence="3" id="KW-1185">Reference proteome</keyword>
<organism evidence="2 3">
    <name type="scientific">Actinomortierella ambigua</name>
    <dbReference type="NCBI Taxonomy" id="1343610"/>
    <lineage>
        <taxon>Eukaryota</taxon>
        <taxon>Fungi</taxon>
        <taxon>Fungi incertae sedis</taxon>
        <taxon>Mucoromycota</taxon>
        <taxon>Mortierellomycotina</taxon>
        <taxon>Mortierellomycetes</taxon>
        <taxon>Mortierellales</taxon>
        <taxon>Mortierellaceae</taxon>
        <taxon>Actinomortierella</taxon>
    </lineage>
</organism>
<dbReference type="PANTHER" id="PTHR43194:SF2">
    <property type="entry name" value="PEROXISOMAL MEMBRANE PROTEIN LPX1"/>
    <property type="match status" value="1"/>
</dbReference>
<dbReference type="Pfam" id="PF12697">
    <property type="entry name" value="Abhydrolase_6"/>
    <property type="match status" value="1"/>
</dbReference>
<feature type="domain" description="AB hydrolase-1" evidence="1">
    <location>
        <begin position="68"/>
        <end position="319"/>
    </location>
</feature>
<evidence type="ECO:0000313" key="2">
    <source>
        <dbReference type="EMBL" id="KAG0268050.1"/>
    </source>
</evidence>
<dbReference type="AlphaFoldDB" id="A0A9P6UAQ0"/>
<dbReference type="InterPro" id="IPR050228">
    <property type="entry name" value="Carboxylesterase_BioH"/>
</dbReference>
<dbReference type="InterPro" id="IPR029058">
    <property type="entry name" value="AB_hydrolase_fold"/>
</dbReference>
<dbReference type="SUPFAM" id="SSF53474">
    <property type="entry name" value="alpha/beta-Hydrolases"/>
    <property type="match status" value="1"/>
</dbReference>
<dbReference type="Gene3D" id="3.40.50.1820">
    <property type="entry name" value="alpha/beta hydrolase"/>
    <property type="match status" value="1"/>
</dbReference>
<sequence>MAARPATANFSTTAAATANAFRQKFNIARHDIAATFPSFRLACNVYSRKDIPSPSLQNSEAEGTSPALVFAHANGFCKEMWEPVIARVDRRWTEREIYAYDCYNEGDSAVLNKDLLENRCNWLTYAQDVLALVDHFKLTKPVGIGHRIIAETLRPGTFGAIVAVDPTMYPKEVNLLVPVEDHPMASLTIRRRDQWKDRDEARESFLKKSLFRAWHPEALDLYLQFGLLDNLDKDGRPGVTLKCPKIQEAMAFAHEGTGLHDAFENLPQLNIPVHFLFGATSDINPSDLVEMKLQRTKYATHEIVKGGHLFPFEEPLDTARDITKFLERYTEAKGPSVDTPTKARL</sequence>
<name>A0A9P6UAQ0_9FUNG</name>
<evidence type="ECO:0000259" key="1">
    <source>
        <dbReference type="Pfam" id="PF12697"/>
    </source>
</evidence>
<comment type="caution">
    <text evidence="2">The sequence shown here is derived from an EMBL/GenBank/DDBJ whole genome shotgun (WGS) entry which is preliminary data.</text>
</comment>
<dbReference type="EMBL" id="JAAAJB010000061">
    <property type="protein sequence ID" value="KAG0268050.1"/>
    <property type="molecule type" value="Genomic_DNA"/>
</dbReference>
<dbReference type="OrthoDB" id="94039at2759"/>
<accession>A0A9P6UAQ0</accession>
<proteinExistence type="predicted"/>
<dbReference type="InterPro" id="IPR000073">
    <property type="entry name" value="AB_hydrolase_1"/>
</dbReference>
<dbReference type="Proteomes" id="UP000807716">
    <property type="component" value="Unassembled WGS sequence"/>
</dbReference>
<evidence type="ECO:0000313" key="3">
    <source>
        <dbReference type="Proteomes" id="UP000807716"/>
    </source>
</evidence>
<protein>
    <recommendedName>
        <fullName evidence="1">AB hydrolase-1 domain-containing protein</fullName>
    </recommendedName>
</protein>
<reference evidence="2" key="1">
    <citation type="journal article" date="2020" name="Fungal Divers.">
        <title>Resolving the Mortierellaceae phylogeny through synthesis of multi-gene phylogenetics and phylogenomics.</title>
        <authorList>
            <person name="Vandepol N."/>
            <person name="Liber J."/>
            <person name="Desiro A."/>
            <person name="Na H."/>
            <person name="Kennedy M."/>
            <person name="Barry K."/>
            <person name="Grigoriev I.V."/>
            <person name="Miller A.N."/>
            <person name="O'Donnell K."/>
            <person name="Stajich J.E."/>
            <person name="Bonito G."/>
        </authorList>
    </citation>
    <scope>NUCLEOTIDE SEQUENCE</scope>
    <source>
        <strain evidence="2">BC1065</strain>
    </source>
</reference>